<evidence type="ECO:0000313" key="2">
    <source>
        <dbReference type="EMBL" id="CAF2966887.1"/>
    </source>
</evidence>
<dbReference type="EMBL" id="HG994585">
    <property type="protein sequence ID" value="CAF2966887.1"/>
    <property type="molecule type" value="Genomic_DNA"/>
</dbReference>
<feature type="region of interest" description="Disordered" evidence="1">
    <location>
        <begin position="173"/>
        <end position="195"/>
    </location>
</feature>
<dbReference type="AlphaFoldDB" id="A0A7R8HB10"/>
<dbReference type="Proteomes" id="UP000675881">
    <property type="component" value="Chromosome 6"/>
</dbReference>
<dbReference type="OrthoDB" id="6366253at2759"/>
<reference evidence="2" key="1">
    <citation type="submission" date="2021-02" db="EMBL/GenBank/DDBJ databases">
        <authorList>
            <person name="Bekaert M."/>
        </authorList>
    </citation>
    <scope>NUCLEOTIDE SEQUENCE</scope>
    <source>
        <strain evidence="2">IoA-00</strain>
    </source>
</reference>
<feature type="compositionally biased region" description="Low complexity" evidence="1">
    <location>
        <begin position="182"/>
        <end position="195"/>
    </location>
</feature>
<evidence type="ECO:0000256" key="1">
    <source>
        <dbReference type="SAM" id="MobiDB-lite"/>
    </source>
</evidence>
<feature type="region of interest" description="Disordered" evidence="1">
    <location>
        <begin position="803"/>
        <end position="854"/>
    </location>
</feature>
<feature type="compositionally biased region" description="Polar residues" evidence="1">
    <location>
        <begin position="95"/>
        <end position="109"/>
    </location>
</feature>
<sequence length="854" mass="96017">MEVEVYIPPRAPNQERAWEALIKSQRLFLNRHFRLASLNFEKMMTALRSTTSSSSARNGAIPCESRPARMVRKSTRKNANPKANITLVLREPTTPDDNPLSTPHTNTLSDLDPTGVRRQLFLTHPSGHGKNNSSISEKKLSRTTTLCEERFRPGAQMNAQTNSLMVEMRTLLSQSPTADPHTSTTQASSQASQPIAATTPLQTPAAMHRLKVALPSPLTKPSWSPKIEKLLDTANIRQFHHWRDNWNASFGAQNFASLPHKHQIWTFLSALGTHSKQILEYSYKIDYESSDLTVNVLLNNLHPYYRGKKEDQDSDDLVALKSQSTAPHGIRTDPTCPANGHSCNKKGHYASMSHSSKVPYVYVANVDKQSPESRSTKFCELRSINSHFFSKNEISLGSLRNVFPDSSTSVNPINTQKTLNVLGFNINTGTKPEVKDVQMHPVLEVLHINGDSIESTPTTTTLHPSGVPISTNQNDPEAGEESIFTPKESLFRKYSDVFDTPVKYLSLYLFVSRSRRGSIKLNPEASSRSPNLTTFIISWGHYKHLRATMGLLSTGDEYNPWRDEAIAGIDNVEKVADDMILYDSAMHLHEKNTTQELRGSRVILTPYDYKTVLKRGKDNRIADALSHTHVDKPTKRDNDFTRDMYRSIHTIKANLLDTFNNSINSQIECDPITLEGIAHNILEKIDQQNINPMLKPSAKILPHLTIHDNFILFGDRIIIPRLKRDQILQRDYAPVIKGHQLRLCSLKLGTLNLEGLLELKNTPLQYGSLSQLQIFFGRPMTSRLPPHNLSLSEDCQELLTNMTDASTNSMSTRETTKTRQQISSNPSLLAPRSGSRIQLPNLGSHSHRSTEEIR</sequence>
<organism evidence="2 3">
    <name type="scientific">Lepeophtheirus salmonis</name>
    <name type="common">Salmon louse</name>
    <name type="synonym">Caligus salmonis</name>
    <dbReference type="NCBI Taxonomy" id="72036"/>
    <lineage>
        <taxon>Eukaryota</taxon>
        <taxon>Metazoa</taxon>
        <taxon>Ecdysozoa</taxon>
        <taxon>Arthropoda</taxon>
        <taxon>Crustacea</taxon>
        <taxon>Multicrustacea</taxon>
        <taxon>Hexanauplia</taxon>
        <taxon>Copepoda</taxon>
        <taxon>Siphonostomatoida</taxon>
        <taxon>Caligidae</taxon>
        <taxon>Lepeophtheirus</taxon>
    </lineage>
</organism>
<name>A0A7R8HB10_LEPSM</name>
<accession>A0A7R8HB10</accession>
<keyword evidence="3" id="KW-1185">Reference proteome</keyword>
<feature type="compositionally biased region" description="Polar residues" evidence="1">
    <location>
        <begin position="835"/>
        <end position="844"/>
    </location>
</feature>
<proteinExistence type="predicted"/>
<evidence type="ECO:0000313" key="3">
    <source>
        <dbReference type="Proteomes" id="UP000675881"/>
    </source>
</evidence>
<gene>
    <name evidence="2" type="ORF">LSAA_12097</name>
</gene>
<protein>
    <submittedName>
        <fullName evidence="2">(salmon louse) hypothetical protein</fullName>
    </submittedName>
</protein>
<feature type="compositionally biased region" description="Polar residues" evidence="1">
    <location>
        <begin position="803"/>
        <end position="827"/>
    </location>
</feature>
<feature type="region of interest" description="Disordered" evidence="1">
    <location>
        <begin position="91"/>
        <end position="113"/>
    </location>
</feature>